<dbReference type="Pfam" id="PF00271">
    <property type="entry name" value="Helicase_C"/>
    <property type="match status" value="1"/>
</dbReference>
<comment type="caution">
    <text evidence="3">The sequence shown here is derived from an EMBL/GenBank/DDBJ whole genome shotgun (WGS) entry which is preliminary data.</text>
</comment>
<dbReference type="SUPFAM" id="SSF52540">
    <property type="entry name" value="P-loop containing nucleoside triphosphate hydrolases"/>
    <property type="match status" value="2"/>
</dbReference>
<organism evidence="3 4">
    <name type="scientific">Rhodoferax antarcticus ANT.BR</name>
    <dbReference type="NCBI Taxonomy" id="1111071"/>
    <lineage>
        <taxon>Bacteria</taxon>
        <taxon>Pseudomonadati</taxon>
        <taxon>Pseudomonadota</taxon>
        <taxon>Betaproteobacteria</taxon>
        <taxon>Burkholderiales</taxon>
        <taxon>Comamonadaceae</taxon>
        <taxon>Rhodoferax</taxon>
    </lineage>
</organism>
<dbReference type="GO" id="GO:0016787">
    <property type="term" value="F:hydrolase activity"/>
    <property type="evidence" value="ECO:0007669"/>
    <property type="project" value="InterPro"/>
</dbReference>
<dbReference type="InterPro" id="IPR001650">
    <property type="entry name" value="Helicase_C-like"/>
</dbReference>
<sequence length="1411" mass="156994">MATADALIDFSGKGAVSNDLSQLQLEGAVALHNILSDKGLAYLADEVGMGKTYVALGVVALMRRFKPDLRVLYLLPKNNVRDKWLKDYRSFIDKNYRSQDGIVKGFGNAPAAPNRLCSSLSDLVQAVATESARDYFICTSAFSLPMGGTSAELRVTLDRFRTALPQNAARVDTLIEALRNVNSTDVDMAAFKLRVKQSWAAALNGILPQFDLVVVDEAHNYRRGLQSADRNQLLATVLGTDKGSSSTSIKRVNRVLLLSATPFDREIGQLKRQLELFAKGELLEVSPKASWDHIHTALKPFMVRRLNSILLGKKAHTRNMYRTEHRCGDRAEVKLGLEQQLFAALLQKKVSESLNENNSGKFELGMLASFESYLPSNKGKPVQFDGVDDQVNAVEGRERDAPDRTVVEYLVNDFQNRFRAFPPHPKMDEVARRAKVSAFDANKKQLIFVRRVGSVGELKAKIEDTYNRWISQYVASDPEITEWFGEYQKRIGERQLAQLDDELDEDKTNLSSFFAWFYRGNNELLSRASEQLQITPFNYRNLLGSASMMFATNWSTLPGMPRTDQLDFGSLTELPSLPSSPSRAQQFERAQYAYLRAVMNRPDSSCVRVARRIFSIAYFDVKTEHAVVDASGLVQALNQTTFWEAIQVQPDLEALGLKWTIETFDFLAGANETDAESSIRKILIHHRLAAAICRLDHPFIDLYALRGSRGKSEDGSADENLIRAFSTLLSAQSKYPDVFSSFTVLRDLFANLDLLLKQNFEDAADKAIAELTTYLTRQLQPLSPVLGATGLNSASRSAIARKFRMPGYPRVLVSTNVFQEGEDLHTFCDSVVHYGISASPISLEQKVGRVDRIASMSHRAMKSVTTGHEDHYIQVGFPHIRESLEFLQVRMAARNLNQFLLSMNKIGDTGPRPSTEVELSEQLLDSRPIEPPLMDELKSPFEILPPALDGCNRTTELKEAQSILNARTAHVQCTVENCLGMLTGAQVSLRPMGGRLQWEGVNGMLVTLKGAHGRDQLILSITAPFLGAFDESVAQAPGAAEYLSQLQENPLIRLQRISTSEDSLSRNVRRNAEIFAGTKGILSDGETMDLYHRVSGEVWHADSSESLPDSLPELVRSLCGQHGSYQVKQGGSGELIYIFDVEDRKQHVKWSGLGGYVVLTARVLNADQTAVLASHKELLVQHTLYRNAVFDMVDFHIDSDLALAVRAIHPLTHLDREELEFASSMVAVEADRLRQILFSVDEDDDAPGDEATVVSKTVNSLRVWAVDNDVMCIIREVLSKGPLTSDELIRQTAYGLGYQRAVLGISTALEGALLAAARRGVTMRNGNLVQLKAHSIADYEHEHLKNQFLAAISRQTSGFIEREEAVRAFARWMGFARTGPVIADVGASLIRKLIRAGRLQTSGSQIRRDRS</sequence>
<feature type="domain" description="Helicase ATP-binding" evidence="1">
    <location>
        <begin position="32"/>
        <end position="280"/>
    </location>
</feature>
<dbReference type="GO" id="GO:0005524">
    <property type="term" value="F:ATP binding"/>
    <property type="evidence" value="ECO:0007669"/>
    <property type="project" value="InterPro"/>
</dbReference>
<keyword evidence="4" id="KW-1185">Reference proteome</keyword>
<dbReference type="InterPro" id="IPR014001">
    <property type="entry name" value="Helicase_ATP-bd"/>
</dbReference>
<name>A0A1Q8YIG3_9BURK</name>
<feature type="domain" description="Helicase C-terminal" evidence="2">
    <location>
        <begin position="744"/>
        <end position="907"/>
    </location>
</feature>
<dbReference type="InterPro" id="IPR027417">
    <property type="entry name" value="P-loop_NTPase"/>
</dbReference>
<reference evidence="3 4" key="1">
    <citation type="submission" date="2017-01" db="EMBL/GenBank/DDBJ databases">
        <title>Genome sequence of Rhodoferax antarcticus ANT.BR, a psychrophilic purple nonsulfur bacterium from an Antarctic microbial mat.</title>
        <authorList>
            <person name="Baker J."/>
            <person name="Riester C."/>
            <person name="Skinner B."/>
            <person name="Newell A."/>
            <person name="Swingley W."/>
            <person name="Madigan M."/>
            <person name="Jung D."/>
            <person name="Asao M."/>
            <person name="Chen M."/>
            <person name="Loughlin P."/>
            <person name="Pan H."/>
            <person name="Lin S."/>
            <person name="Li N."/>
            <person name="Shaw J."/>
            <person name="Prado M."/>
            <person name="Sherman C."/>
            <person name="Li X."/>
            <person name="Tang J."/>
            <person name="Blankenship R."/>
            <person name="Zhao T."/>
            <person name="Touchman J."/>
            <person name="Sattley M."/>
        </authorList>
    </citation>
    <scope>NUCLEOTIDE SEQUENCE [LARGE SCALE GENOMIC DNA]</scope>
    <source>
        <strain evidence="3 4">ANT.BR</strain>
    </source>
</reference>
<proteinExistence type="predicted"/>
<gene>
    <name evidence="3" type="ORF">BLL52_0888</name>
</gene>
<dbReference type="STRING" id="81479.RA876_18340"/>
<evidence type="ECO:0000259" key="1">
    <source>
        <dbReference type="PROSITE" id="PS51192"/>
    </source>
</evidence>
<dbReference type="InterPro" id="IPR006935">
    <property type="entry name" value="Helicase/UvrB_N"/>
</dbReference>
<evidence type="ECO:0000313" key="4">
    <source>
        <dbReference type="Proteomes" id="UP000185911"/>
    </source>
</evidence>
<dbReference type="Pfam" id="PF04851">
    <property type="entry name" value="ResIII"/>
    <property type="match status" value="1"/>
</dbReference>
<dbReference type="SMART" id="SM00490">
    <property type="entry name" value="HELICc"/>
    <property type="match status" value="1"/>
</dbReference>
<accession>A0A1Q8YIG3</accession>
<evidence type="ECO:0008006" key="5">
    <source>
        <dbReference type="Google" id="ProtNLM"/>
    </source>
</evidence>
<dbReference type="GO" id="GO:0003677">
    <property type="term" value="F:DNA binding"/>
    <property type="evidence" value="ECO:0007669"/>
    <property type="project" value="InterPro"/>
</dbReference>
<dbReference type="Gene3D" id="3.40.50.300">
    <property type="entry name" value="P-loop containing nucleotide triphosphate hydrolases"/>
    <property type="match status" value="2"/>
</dbReference>
<dbReference type="SMART" id="SM00487">
    <property type="entry name" value="DEXDc"/>
    <property type="match status" value="1"/>
</dbReference>
<evidence type="ECO:0000259" key="2">
    <source>
        <dbReference type="PROSITE" id="PS51194"/>
    </source>
</evidence>
<evidence type="ECO:0000313" key="3">
    <source>
        <dbReference type="EMBL" id="OLP07792.1"/>
    </source>
</evidence>
<dbReference type="PROSITE" id="PS51194">
    <property type="entry name" value="HELICASE_CTER"/>
    <property type="match status" value="1"/>
</dbReference>
<dbReference type="Proteomes" id="UP000185911">
    <property type="component" value="Unassembled WGS sequence"/>
</dbReference>
<dbReference type="PROSITE" id="PS51192">
    <property type="entry name" value="HELICASE_ATP_BIND_1"/>
    <property type="match status" value="1"/>
</dbReference>
<dbReference type="EMBL" id="MSYM01000007">
    <property type="protein sequence ID" value="OLP07792.1"/>
    <property type="molecule type" value="Genomic_DNA"/>
</dbReference>
<protein>
    <recommendedName>
        <fullName evidence="5">DEAD/DEAH box helicase</fullName>
    </recommendedName>
</protein>